<dbReference type="EC" id="3.1.1.84" evidence="3"/>
<name>A0AAI8TZ04_MYCME</name>
<dbReference type="Proteomes" id="UP001241092">
    <property type="component" value="Chromosome"/>
</dbReference>
<dbReference type="Gene3D" id="3.40.50.1820">
    <property type="entry name" value="alpha/beta hydrolase"/>
    <property type="match status" value="1"/>
</dbReference>
<protein>
    <submittedName>
        <fullName evidence="3">Cocaine esterase</fullName>
        <ecNumber evidence="3">3.1.1.84</ecNumber>
    </submittedName>
</protein>
<evidence type="ECO:0000256" key="1">
    <source>
        <dbReference type="ARBA" id="ARBA00022801"/>
    </source>
</evidence>
<dbReference type="Gene3D" id="2.60.120.260">
    <property type="entry name" value="Galactose-binding domain-like"/>
    <property type="match status" value="1"/>
</dbReference>
<dbReference type="EMBL" id="AP027452">
    <property type="protein sequence ID" value="BDY31172.1"/>
    <property type="molecule type" value="Genomic_DNA"/>
</dbReference>
<organism evidence="3 4">
    <name type="scientific">Mycolicibacterium mageritense</name>
    <name type="common">Mycobacterium mageritense</name>
    <dbReference type="NCBI Taxonomy" id="53462"/>
    <lineage>
        <taxon>Bacteria</taxon>
        <taxon>Bacillati</taxon>
        <taxon>Actinomycetota</taxon>
        <taxon>Actinomycetes</taxon>
        <taxon>Mycobacteriales</taxon>
        <taxon>Mycobacteriaceae</taxon>
        <taxon>Mycolicibacterium</taxon>
    </lineage>
</organism>
<dbReference type="InterPro" id="IPR050585">
    <property type="entry name" value="Xaa-Pro_dipeptidyl-ppase/CocE"/>
</dbReference>
<dbReference type="InterPro" id="IPR000383">
    <property type="entry name" value="Xaa-Pro-like_dom"/>
</dbReference>
<dbReference type="SMART" id="SM00939">
    <property type="entry name" value="PepX_C"/>
    <property type="match status" value="1"/>
</dbReference>
<dbReference type="SUPFAM" id="SSF49785">
    <property type="entry name" value="Galactose-binding domain-like"/>
    <property type="match status" value="1"/>
</dbReference>
<dbReference type="Gene3D" id="1.10.3020.10">
    <property type="entry name" value="alpha-amino acid ester hydrolase ( Helical cap domain)"/>
    <property type="match status" value="1"/>
</dbReference>
<dbReference type="InterPro" id="IPR013736">
    <property type="entry name" value="Xaa-Pro_dipept_C"/>
</dbReference>
<dbReference type="InterPro" id="IPR029058">
    <property type="entry name" value="AB_hydrolase_fold"/>
</dbReference>
<dbReference type="InterPro" id="IPR008979">
    <property type="entry name" value="Galactose-bd-like_sf"/>
</dbReference>
<dbReference type="InterPro" id="IPR005674">
    <property type="entry name" value="CocE/Ser_esterase"/>
</dbReference>
<dbReference type="PANTHER" id="PTHR43056:SF10">
    <property type="entry name" value="COCE_NOND FAMILY, PUTATIVE (AFU_ORTHOLOGUE AFUA_7G00600)-RELATED"/>
    <property type="match status" value="1"/>
</dbReference>
<evidence type="ECO:0000313" key="4">
    <source>
        <dbReference type="Proteomes" id="UP001241092"/>
    </source>
</evidence>
<accession>A0AAI8TZ04</accession>
<dbReference type="AlphaFoldDB" id="A0AAI8TZ04"/>
<evidence type="ECO:0000313" key="3">
    <source>
        <dbReference type="EMBL" id="BDY31172.1"/>
    </source>
</evidence>
<evidence type="ECO:0000259" key="2">
    <source>
        <dbReference type="SMART" id="SM00939"/>
    </source>
</evidence>
<gene>
    <name evidence="3" type="primary">cocE</name>
    <name evidence="3" type="ORF">hbim_05124</name>
</gene>
<dbReference type="PANTHER" id="PTHR43056">
    <property type="entry name" value="PEPTIDASE S9 PROLYL OLIGOPEPTIDASE"/>
    <property type="match status" value="1"/>
</dbReference>
<dbReference type="Pfam" id="PF02129">
    <property type="entry name" value="Peptidase_S15"/>
    <property type="match status" value="1"/>
</dbReference>
<dbReference type="NCBIfam" id="TIGR00976">
    <property type="entry name" value="CocE_NonD"/>
    <property type="match status" value="1"/>
</dbReference>
<dbReference type="Pfam" id="PF08530">
    <property type="entry name" value="PepX_C"/>
    <property type="match status" value="1"/>
</dbReference>
<reference evidence="3" key="1">
    <citation type="submission" date="2023-03" db="EMBL/GenBank/DDBJ databases">
        <title>Draft genome sequence of a Mycolicibacterium mageritense strain H4_3_1 isolated from a hybrid biological-inorganic system reactor.</title>
        <authorList>
            <person name="Feng X."/>
            <person name="Kazama D."/>
            <person name="Sato K."/>
            <person name="Kobayashi H."/>
        </authorList>
    </citation>
    <scope>NUCLEOTIDE SEQUENCE</scope>
    <source>
        <strain evidence="3">H4_3_1</strain>
    </source>
</reference>
<dbReference type="SUPFAM" id="SSF53474">
    <property type="entry name" value="alpha/beta-Hydrolases"/>
    <property type="match status" value="1"/>
</dbReference>
<proteinExistence type="predicted"/>
<feature type="domain" description="Xaa-Pro dipeptidyl-peptidase C-terminal" evidence="2">
    <location>
        <begin position="316"/>
        <end position="540"/>
    </location>
</feature>
<dbReference type="GO" id="GO:0008239">
    <property type="term" value="F:dipeptidyl-peptidase activity"/>
    <property type="evidence" value="ECO:0007669"/>
    <property type="project" value="InterPro"/>
</dbReference>
<sequence length="551" mass="60208">MVTVTTTAPAAARRTVSRLLGLPPHTTTFTVHQRLRVPMRDGVDLIADHYAPHTETPAGTLLVRGPYGRRFPFSALFAQVYAARGYHVVLQSVRGTFGSGGEFTPMVHEKADGADTVAWLRGQPWFTGSFGTIGLSYLGFTQWALLSDPPPELKAAVITVGPHDFQASAWGTGSFTLNDFLGWSNMVAHQEDPGLARTILREWRAPRAVARATDRLPAGQAGRTLLGTGAPWYETWLDHPDAEDPFWDALRCPEALDRTSVPVLLVGGWQDLFLEQTLAQYQHLRRRDVPVALTVGSWTHTQVMTKGAPTVLRESLDWLGTHLAGKPAVDRSPVRIHVTNHGWVDLPDWPPRQTDHELFLQPTGRLAGVAPAETAPPSTFTYHPANPTPTIGGRLLARDGGYRNDSRLAARSDVLTFTGDPLPADLFVTGNPVVELAHSCDNPYHDIFVRVSEVDAKGRSRNVSDAFRRLNNHTGPVRLELDAVAHRFRAGSRIRLMISGGSHPRFARNLGTAEPVVSGSRMVRATHTVHHGHGGLSRLVLPAGSRPPSAD</sequence>
<keyword evidence="1 3" id="KW-0378">Hydrolase</keyword>